<name>A0A084AT30_STACB</name>
<accession>A0A084AT30</accession>
<evidence type="ECO:0000313" key="3">
    <source>
        <dbReference type="Proteomes" id="UP000028045"/>
    </source>
</evidence>
<organism evidence="2 3">
    <name type="scientific">Stachybotrys chartarum (strain CBS 109288 / IBT 7711)</name>
    <name type="common">Toxic black mold</name>
    <name type="synonym">Stilbospora chartarum</name>
    <dbReference type="NCBI Taxonomy" id="1280523"/>
    <lineage>
        <taxon>Eukaryota</taxon>
        <taxon>Fungi</taxon>
        <taxon>Dikarya</taxon>
        <taxon>Ascomycota</taxon>
        <taxon>Pezizomycotina</taxon>
        <taxon>Sordariomycetes</taxon>
        <taxon>Hypocreomycetidae</taxon>
        <taxon>Hypocreales</taxon>
        <taxon>Stachybotryaceae</taxon>
        <taxon>Stachybotrys</taxon>
    </lineage>
</organism>
<gene>
    <name evidence="2" type="ORF">S7711_10430</name>
</gene>
<dbReference type="AlphaFoldDB" id="A0A084AT30"/>
<dbReference type="Proteomes" id="UP000028045">
    <property type="component" value="Unassembled WGS sequence"/>
</dbReference>
<keyword evidence="3" id="KW-1185">Reference proteome</keyword>
<dbReference type="EMBL" id="KL648579">
    <property type="protein sequence ID" value="KEY68459.1"/>
    <property type="molecule type" value="Genomic_DNA"/>
</dbReference>
<evidence type="ECO:0000256" key="1">
    <source>
        <dbReference type="SAM" id="MobiDB-lite"/>
    </source>
</evidence>
<dbReference type="HOGENOM" id="CLU_1384982_0_0_1"/>
<sequence length="197" mass="21704">MEPTMVLSRSPELPSPPAMKLGPSPPADSSRSSPAYKRLLDCTGFPVSFPTTKTRRPESLLSVHTTEASASKARCRLSYQVLASPDFSSWKYFLLHISSSALGSLHCQTTLFLYIQQVVSSTYKILLQDSSPAVGHSTLPDDRLLRVQNIVSKTPFALLVLCTLPDYCLIYTQKIVFSDTNPRLKVSFRATGPLHTA</sequence>
<protein>
    <submittedName>
        <fullName evidence="2">Uncharacterized protein</fullName>
    </submittedName>
</protein>
<evidence type="ECO:0000313" key="2">
    <source>
        <dbReference type="EMBL" id="KEY68459.1"/>
    </source>
</evidence>
<reference evidence="2 3" key="1">
    <citation type="journal article" date="2014" name="BMC Genomics">
        <title>Comparative genome sequencing reveals chemotype-specific gene clusters in the toxigenic black mold Stachybotrys.</title>
        <authorList>
            <person name="Semeiks J."/>
            <person name="Borek D."/>
            <person name="Otwinowski Z."/>
            <person name="Grishin N.V."/>
        </authorList>
    </citation>
    <scope>NUCLEOTIDE SEQUENCE [LARGE SCALE GENOMIC DNA]</scope>
    <source>
        <strain evidence="3">CBS 109288 / IBT 7711</strain>
    </source>
</reference>
<feature type="region of interest" description="Disordered" evidence="1">
    <location>
        <begin position="1"/>
        <end position="33"/>
    </location>
</feature>
<proteinExistence type="predicted"/>